<dbReference type="CDD" id="cd01610">
    <property type="entry name" value="PAP2_like"/>
    <property type="match status" value="1"/>
</dbReference>
<dbReference type="Gene3D" id="1.20.144.10">
    <property type="entry name" value="Phosphatidic acid phosphatase type 2/haloperoxidase"/>
    <property type="match status" value="1"/>
</dbReference>
<dbReference type="SUPFAM" id="SSF48317">
    <property type="entry name" value="Acid phosphatase/Vanadium-dependent haloperoxidase"/>
    <property type="match status" value="1"/>
</dbReference>
<dbReference type="PANTHER" id="PTHR14969">
    <property type="entry name" value="SPHINGOSINE-1-PHOSPHATE PHOSPHOHYDROLASE"/>
    <property type="match status" value="1"/>
</dbReference>
<feature type="transmembrane region" description="Helical" evidence="1">
    <location>
        <begin position="60"/>
        <end position="83"/>
    </location>
</feature>
<sequence>MKDLSRTEQPNLTSIFYENRWFFGPYAFVLVLGAVLMLFCTKRDIFLFVNQHYHAFSDYFFIYVTFLGDGLFSLFLVFVLLFVHFGRALMTGLAFLLSGLISVALKNLFAAPRPRAYFEKEPDLLRLIESIDVHSAHSFPSGHTITAFAAFSILALASSQKSWSVVWLVMAMLVAYSRMYLSQHFFEDVYAGSLIGVLSSLIVYWQIRRMELNGKLPWSDRSLLRLRSSPSS</sequence>
<keyword evidence="1" id="KW-1133">Transmembrane helix</keyword>
<dbReference type="Proteomes" id="UP000198510">
    <property type="component" value="Unassembled WGS sequence"/>
</dbReference>
<proteinExistence type="predicted"/>
<keyword evidence="1" id="KW-0812">Transmembrane</keyword>
<keyword evidence="1" id="KW-0472">Membrane</keyword>
<feature type="transmembrane region" description="Helical" evidence="1">
    <location>
        <begin position="89"/>
        <end position="109"/>
    </location>
</feature>
<keyword evidence="4" id="KW-1185">Reference proteome</keyword>
<protein>
    <submittedName>
        <fullName evidence="3">Membrane-associated phospholipid phosphatase</fullName>
    </submittedName>
</protein>
<name>A0A1G9LJT8_9BACT</name>
<organism evidence="3 4">
    <name type="scientific">Catalinimonas alkaloidigena</name>
    <dbReference type="NCBI Taxonomy" id="1075417"/>
    <lineage>
        <taxon>Bacteria</taxon>
        <taxon>Pseudomonadati</taxon>
        <taxon>Bacteroidota</taxon>
        <taxon>Cytophagia</taxon>
        <taxon>Cytophagales</taxon>
        <taxon>Catalimonadaceae</taxon>
        <taxon>Catalinimonas</taxon>
    </lineage>
</organism>
<reference evidence="3 4" key="1">
    <citation type="submission" date="2016-10" db="EMBL/GenBank/DDBJ databases">
        <authorList>
            <person name="de Groot N.N."/>
        </authorList>
    </citation>
    <scope>NUCLEOTIDE SEQUENCE [LARGE SCALE GENOMIC DNA]</scope>
    <source>
        <strain evidence="3 4">DSM 25186</strain>
    </source>
</reference>
<evidence type="ECO:0000256" key="1">
    <source>
        <dbReference type="SAM" id="Phobius"/>
    </source>
</evidence>
<dbReference type="PANTHER" id="PTHR14969:SF13">
    <property type="entry name" value="AT30094P"/>
    <property type="match status" value="1"/>
</dbReference>
<gene>
    <name evidence="3" type="ORF">SAMN05421823_10770</name>
</gene>
<feature type="transmembrane region" description="Helical" evidence="1">
    <location>
        <begin position="165"/>
        <end position="183"/>
    </location>
</feature>
<dbReference type="RefSeq" id="WP_143017350.1">
    <property type="nucleotide sequence ID" value="NZ_FNFO01000007.1"/>
</dbReference>
<feature type="transmembrane region" description="Helical" evidence="1">
    <location>
        <begin position="20"/>
        <end position="39"/>
    </location>
</feature>
<dbReference type="InterPro" id="IPR000326">
    <property type="entry name" value="PAP2/HPO"/>
</dbReference>
<feature type="domain" description="Phosphatidic acid phosphatase type 2/haloperoxidase" evidence="2">
    <location>
        <begin position="88"/>
        <end position="204"/>
    </location>
</feature>
<dbReference type="SMART" id="SM00014">
    <property type="entry name" value="acidPPc"/>
    <property type="match status" value="1"/>
</dbReference>
<dbReference type="OrthoDB" id="9773582at2"/>
<evidence type="ECO:0000313" key="4">
    <source>
        <dbReference type="Proteomes" id="UP000198510"/>
    </source>
</evidence>
<accession>A0A1G9LJT8</accession>
<dbReference type="Pfam" id="PF01569">
    <property type="entry name" value="PAP2"/>
    <property type="match status" value="1"/>
</dbReference>
<dbReference type="STRING" id="1075417.SAMN05421823_10770"/>
<feature type="transmembrane region" description="Helical" evidence="1">
    <location>
        <begin position="189"/>
        <end position="207"/>
    </location>
</feature>
<evidence type="ECO:0000313" key="3">
    <source>
        <dbReference type="EMBL" id="SDL62138.1"/>
    </source>
</evidence>
<dbReference type="EMBL" id="FNFO01000007">
    <property type="protein sequence ID" value="SDL62138.1"/>
    <property type="molecule type" value="Genomic_DNA"/>
</dbReference>
<evidence type="ECO:0000259" key="2">
    <source>
        <dbReference type="SMART" id="SM00014"/>
    </source>
</evidence>
<dbReference type="InterPro" id="IPR036938">
    <property type="entry name" value="PAP2/HPO_sf"/>
</dbReference>
<dbReference type="AlphaFoldDB" id="A0A1G9LJT8"/>